<dbReference type="AlphaFoldDB" id="A0A0E9TAE7"/>
<reference evidence="1" key="1">
    <citation type="submission" date="2014-11" db="EMBL/GenBank/DDBJ databases">
        <authorList>
            <person name="Amaro Gonzalez C."/>
        </authorList>
    </citation>
    <scope>NUCLEOTIDE SEQUENCE</scope>
</reference>
<protein>
    <submittedName>
        <fullName evidence="1">Uncharacterized protein</fullName>
    </submittedName>
</protein>
<evidence type="ECO:0000313" key="1">
    <source>
        <dbReference type="EMBL" id="JAH49688.1"/>
    </source>
</evidence>
<dbReference type="EMBL" id="GBXM01058889">
    <property type="protein sequence ID" value="JAH49688.1"/>
    <property type="molecule type" value="Transcribed_RNA"/>
</dbReference>
<organism evidence="1">
    <name type="scientific">Anguilla anguilla</name>
    <name type="common">European freshwater eel</name>
    <name type="synonym">Muraena anguilla</name>
    <dbReference type="NCBI Taxonomy" id="7936"/>
    <lineage>
        <taxon>Eukaryota</taxon>
        <taxon>Metazoa</taxon>
        <taxon>Chordata</taxon>
        <taxon>Craniata</taxon>
        <taxon>Vertebrata</taxon>
        <taxon>Euteleostomi</taxon>
        <taxon>Actinopterygii</taxon>
        <taxon>Neopterygii</taxon>
        <taxon>Teleostei</taxon>
        <taxon>Anguilliformes</taxon>
        <taxon>Anguillidae</taxon>
        <taxon>Anguilla</taxon>
    </lineage>
</organism>
<reference evidence="1" key="2">
    <citation type="journal article" date="2015" name="Fish Shellfish Immunol.">
        <title>Early steps in the European eel (Anguilla anguilla)-Vibrio vulnificus interaction in the gills: Role of the RtxA13 toxin.</title>
        <authorList>
            <person name="Callol A."/>
            <person name="Pajuelo D."/>
            <person name="Ebbesson L."/>
            <person name="Teles M."/>
            <person name="MacKenzie S."/>
            <person name="Amaro C."/>
        </authorList>
    </citation>
    <scope>NUCLEOTIDE SEQUENCE</scope>
</reference>
<name>A0A0E9TAE7_ANGAN</name>
<sequence>MTLNQYSIGYERATRNNHRKC</sequence>
<proteinExistence type="predicted"/>
<accession>A0A0E9TAE7</accession>